<feature type="region of interest" description="Disordered" evidence="1">
    <location>
        <begin position="59"/>
        <end position="78"/>
    </location>
</feature>
<protein>
    <submittedName>
        <fullName evidence="2">Uncharacterized protein</fullName>
    </submittedName>
</protein>
<dbReference type="EMBL" id="CADCWN010000365">
    <property type="protein sequence ID" value="CAA9589127.1"/>
    <property type="molecule type" value="Genomic_DNA"/>
</dbReference>
<organism evidence="2">
    <name type="scientific">uncultured Thermomicrobiales bacterium</name>
    <dbReference type="NCBI Taxonomy" id="1645740"/>
    <lineage>
        <taxon>Bacteria</taxon>
        <taxon>Pseudomonadati</taxon>
        <taxon>Thermomicrobiota</taxon>
        <taxon>Thermomicrobia</taxon>
        <taxon>Thermomicrobiales</taxon>
        <taxon>environmental samples</taxon>
    </lineage>
</organism>
<dbReference type="AlphaFoldDB" id="A0A6J4VZ14"/>
<gene>
    <name evidence="2" type="ORF">AVDCRST_MAG18-4556</name>
</gene>
<evidence type="ECO:0000313" key="2">
    <source>
        <dbReference type="EMBL" id="CAA9589127.1"/>
    </source>
</evidence>
<sequence length="331" mass="36519">MGHLRSIKNQSPGINAHLHSHWQGRGGWSRFHTNQIADLLRALRPLLLPRGYDADIEPSLQGRRLDDAEPPRFPESDLTIYDRDRGRAALPGGGQSRAGVAELVVPLAEGLFGEPISTKEYGALKVYEWAPDRVDRGEPIVWIELLSPSNKPGGRDARDYFDGRLGLLESGIAFVEIDYLHELPTTLRGLPGYRPGRGQQPDDAAHAYRIAVIEPRPDFRRGIMRVSDFDVDAPLPVVALPLSGDETLEFDFGPPYHKTFEETLYGWQLIDYGELPDGFALYSAADQRRILARMVAVAEAAAAGTDLETGPFPVRDLPAGEALARLTALRG</sequence>
<name>A0A6J4VZ14_9BACT</name>
<feature type="compositionally biased region" description="Basic and acidic residues" evidence="1">
    <location>
        <begin position="63"/>
        <end position="78"/>
    </location>
</feature>
<dbReference type="Pfam" id="PF13267">
    <property type="entry name" value="DUF4058"/>
    <property type="match status" value="1"/>
</dbReference>
<evidence type="ECO:0000256" key="1">
    <source>
        <dbReference type="SAM" id="MobiDB-lite"/>
    </source>
</evidence>
<dbReference type="InterPro" id="IPR025132">
    <property type="entry name" value="DUF4058"/>
</dbReference>
<proteinExistence type="predicted"/>
<reference evidence="2" key="1">
    <citation type="submission" date="2020-02" db="EMBL/GenBank/DDBJ databases">
        <authorList>
            <person name="Meier V. D."/>
        </authorList>
    </citation>
    <scope>NUCLEOTIDE SEQUENCE</scope>
    <source>
        <strain evidence="2">AVDCRST_MAG18</strain>
    </source>
</reference>
<accession>A0A6J4VZ14</accession>